<dbReference type="CDD" id="cd06158">
    <property type="entry name" value="S2P-M50_like_1"/>
    <property type="match status" value="1"/>
</dbReference>
<comment type="cofactor">
    <cofactor evidence="1">
        <name>Zn(2+)</name>
        <dbReference type="ChEBI" id="CHEBI:29105"/>
    </cofactor>
</comment>
<keyword evidence="11" id="KW-0482">Metalloprotease</keyword>
<evidence type="ECO:0000256" key="6">
    <source>
        <dbReference type="ARBA" id="ARBA00022692"/>
    </source>
</evidence>
<accession>A0A2K2F2S1</accession>
<dbReference type="Pfam" id="PF02163">
    <property type="entry name" value="Peptidase_M50"/>
    <property type="match status" value="1"/>
</dbReference>
<dbReference type="InterPro" id="IPR052348">
    <property type="entry name" value="Metallopeptidase_M50B"/>
</dbReference>
<sequence length="218" mass="24729">MLMFDFDIERILLTLPGILLALSFHEFAHALASDRLGDPTPRAQGRLTLNPLPHIDFIGFMLLIFAGFGWARPVSVDSRYYKNPRRDKVIVSAAGPAMNLFLAAVFAVFLKILVVYGEKTSMSVTLFGTVASMFLYTININLVLFLFNLLPIPPLDGFHILAEIIPPRRYKIIYILQQYSTIILIIIVITPIVSFIIRPPIRFIFSALMRLLNMPMFI</sequence>
<keyword evidence="7" id="KW-0479">Metal-binding</keyword>
<reference evidence="15 16" key="1">
    <citation type="submission" date="2017-06" db="EMBL/GenBank/DDBJ databases">
        <title>Investigating the central metabolism of Clostridium thermosuccinogenes.</title>
        <authorList>
            <person name="Koendjbiharie J.G."/>
            <person name="van Kranenburg R."/>
        </authorList>
    </citation>
    <scope>NUCLEOTIDE SEQUENCE [LARGE SCALE GENOMIC DNA]</scope>
    <source>
        <strain evidence="15 16">DSM 5806</strain>
    </source>
</reference>
<dbReference type="KEGG" id="cthd:CDO33_07160"/>
<dbReference type="GO" id="GO:0046872">
    <property type="term" value="F:metal ion binding"/>
    <property type="evidence" value="ECO:0007669"/>
    <property type="project" value="UniProtKB-KW"/>
</dbReference>
<dbReference type="GO" id="GO:0006508">
    <property type="term" value="P:proteolysis"/>
    <property type="evidence" value="ECO:0007669"/>
    <property type="project" value="UniProtKB-KW"/>
</dbReference>
<comment type="subcellular location">
    <subcellularLocation>
        <location evidence="2">Cell membrane</location>
        <topology evidence="2">Multi-pass membrane protein</topology>
    </subcellularLocation>
</comment>
<dbReference type="GO" id="GO:0005886">
    <property type="term" value="C:plasma membrane"/>
    <property type="evidence" value="ECO:0007669"/>
    <property type="project" value="UniProtKB-SubCell"/>
</dbReference>
<evidence type="ECO:0000256" key="3">
    <source>
        <dbReference type="ARBA" id="ARBA00007931"/>
    </source>
</evidence>
<dbReference type="OrthoDB" id="9800627at2"/>
<dbReference type="GO" id="GO:0008237">
    <property type="term" value="F:metallopeptidase activity"/>
    <property type="evidence" value="ECO:0007669"/>
    <property type="project" value="UniProtKB-KW"/>
</dbReference>
<dbReference type="Proteomes" id="UP000236151">
    <property type="component" value="Unassembled WGS sequence"/>
</dbReference>
<proteinExistence type="inferred from homology"/>
<evidence type="ECO:0000256" key="2">
    <source>
        <dbReference type="ARBA" id="ARBA00004651"/>
    </source>
</evidence>
<keyword evidence="9" id="KW-0862">Zinc</keyword>
<evidence type="ECO:0000256" key="7">
    <source>
        <dbReference type="ARBA" id="ARBA00022723"/>
    </source>
</evidence>
<evidence type="ECO:0000256" key="5">
    <source>
        <dbReference type="ARBA" id="ARBA00022670"/>
    </source>
</evidence>
<evidence type="ECO:0000256" key="4">
    <source>
        <dbReference type="ARBA" id="ARBA00022475"/>
    </source>
</evidence>
<keyword evidence="10 13" id="KW-1133">Transmembrane helix</keyword>
<evidence type="ECO:0000256" key="9">
    <source>
        <dbReference type="ARBA" id="ARBA00022833"/>
    </source>
</evidence>
<evidence type="ECO:0000256" key="10">
    <source>
        <dbReference type="ARBA" id="ARBA00022989"/>
    </source>
</evidence>
<dbReference type="InterPro" id="IPR044537">
    <property type="entry name" value="Rip2-like"/>
</dbReference>
<feature type="transmembrane region" description="Helical" evidence="13">
    <location>
        <begin position="91"/>
        <end position="114"/>
    </location>
</feature>
<keyword evidence="4" id="KW-1003">Cell membrane</keyword>
<keyword evidence="6 13" id="KW-0812">Transmembrane</keyword>
<evidence type="ECO:0000256" key="1">
    <source>
        <dbReference type="ARBA" id="ARBA00001947"/>
    </source>
</evidence>
<gene>
    <name evidence="15" type="ORF">CDQ84_11885</name>
</gene>
<evidence type="ECO:0000259" key="14">
    <source>
        <dbReference type="Pfam" id="PF02163"/>
    </source>
</evidence>
<evidence type="ECO:0000256" key="13">
    <source>
        <dbReference type="SAM" id="Phobius"/>
    </source>
</evidence>
<keyword evidence="8" id="KW-0378">Hydrolase</keyword>
<keyword evidence="12 13" id="KW-0472">Membrane</keyword>
<comment type="similarity">
    <text evidence="3">Belongs to the peptidase M50B family.</text>
</comment>
<protein>
    <recommendedName>
        <fullName evidence="14">Peptidase M50 domain-containing protein</fullName>
    </recommendedName>
</protein>
<feature type="domain" description="Peptidase M50" evidence="14">
    <location>
        <begin position="17"/>
        <end position="181"/>
    </location>
</feature>
<evidence type="ECO:0000313" key="16">
    <source>
        <dbReference type="Proteomes" id="UP000236151"/>
    </source>
</evidence>
<feature type="transmembrane region" description="Helical" evidence="13">
    <location>
        <begin position="126"/>
        <end position="151"/>
    </location>
</feature>
<evidence type="ECO:0000256" key="11">
    <source>
        <dbReference type="ARBA" id="ARBA00023049"/>
    </source>
</evidence>
<dbReference type="InterPro" id="IPR008915">
    <property type="entry name" value="Peptidase_M50"/>
</dbReference>
<keyword evidence="16" id="KW-1185">Reference proteome</keyword>
<dbReference type="PANTHER" id="PTHR35864:SF1">
    <property type="entry name" value="ZINC METALLOPROTEASE YWHC-RELATED"/>
    <property type="match status" value="1"/>
</dbReference>
<evidence type="ECO:0000256" key="12">
    <source>
        <dbReference type="ARBA" id="ARBA00023136"/>
    </source>
</evidence>
<evidence type="ECO:0000313" key="15">
    <source>
        <dbReference type="EMBL" id="PNT98046.1"/>
    </source>
</evidence>
<dbReference type="PANTHER" id="PTHR35864">
    <property type="entry name" value="ZINC METALLOPROTEASE MJ0611-RELATED"/>
    <property type="match status" value="1"/>
</dbReference>
<organism evidence="15 16">
    <name type="scientific">Clostridium thermosuccinogenes</name>
    <dbReference type="NCBI Taxonomy" id="84032"/>
    <lineage>
        <taxon>Bacteria</taxon>
        <taxon>Bacillati</taxon>
        <taxon>Bacillota</taxon>
        <taxon>Clostridia</taxon>
        <taxon>Eubacteriales</taxon>
        <taxon>Clostridiaceae</taxon>
        <taxon>Clostridium</taxon>
    </lineage>
</organism>
<evidence type="ECO:0000256" key="8">
    <source>
        <dbReference type="ARBA" id="ARBA00022801"/>
    </source>
</evidence>
<feature type="transmembrane region" description="Helical" evidence="13">
    <location>
        <begin position="54"/>
        <end position="71"/>
    </location>
</feature>
<name>A0A2K2F2S1_9CLOT</name>
<feature type="transmembrane region" description="Helical" evidence="13">
    <location>
        <begin position="172"/>
        <end position="197"/>
    </location>
</feature>
<dbReference type="EMBL" id="NIOJ01000031">
    <property type="protein sequence ID" value="PNT98046.1"/>
    <property type="molecule type" value="Genomic_DNA"/>
</dbReference>
<comment type="caution">
    <text evidence="15">The sequence shown here is derived from an EMBL/GenBank/DDBJ whole genome shotgun (WGS) entry which is preliminary data.</text>
</comment>
<keyword evidence="5" id="KW-0645">Protease</keyword>
<dbReference type="AlphaFoldDB" id="A0A2K2F2S1"/>